<organism evidence="5 6">
    <name type="scientific">Porites lobata</name>
    <dbReference type="NCBI Taxonomy" id="104759"/>
    <lineage>
        <taxon>Eukaryota</taxon>
        <taxon>Metazoa</taxon>
        <taxon>Cnidaria</taxon>
        <taxon>Anthozoa</taxon>
        <taxon>Hexacorallia</taxon>
        <taxon>Scleractinia</taxon>
        <taxon>Fungiina</taxon>
        <taxon>Poritidae</taxon>
        <taxon>Porites</taxon>
    </lineage>
</organism>
<dbReference type="Pfam" id="PF00505">
    <property type="entry name" value="HMG_box"/>
    <property type="match status" value="1"/>
</dbReference>
<dbReference type="SMART" id="SM00398">
    <property type="entry name" value="HMG"/>
    <property type="match status" value="1"/>
</dbReference>
<feature type="DNA-binding region" description="HMG box" evidence="3">
    <location>
        <begin position="8"/>
        <end position="76"/>
    </location>
</feature>
<evidence type="ECO:0000313" key="5">
    <source>
        <dbReference type="EMBL" id="CAH3134962.1"/>
    </source>
</evidence>
<sequence>MSALEPHVKRPMNAFMIWSSRKRRELARQHPKLHNSQISKILGSEWRKLTEEEKQRFFAQAKLLSELHLIEHPDYKYRPKRRVKKKHLKIQPENASDGRDEVRPSFCGERCSCSPQITDPPILQEDNYCAQMPTENEATKEDNDFIKREQPDNFLATKGNSTNTHTALPEFGRYGNSLQQKPLNKSCSRNPGCRAFGTLISQGDTFKDSLHFREDSLSRLSSIPLYYPSTLLAGNYNQSQCHVLQNYFPSERDVPSRFLPHYSAAGCICCQPESMTSHGDFLGHETWQYLSSNPRTGQYYYGCKW</sequence>
<name>A0ABN8P5Y0_9CNID</name>
<dbReference type="InterPro" id="IPR009071">
    <property type="entry name" value="HMG_box_dom"/>
</dbReference>
<dbReference type="PANTHER" id="PTHR10270:SF324">
    <property type="entry name" value="SOX DOMAIN-CONTAINING PROTEIN DICHAETE-RELATED"/>
    <property type="match status" value="1"/>
</dbReference>
<keyword evidence="2 3" id="KW-0539">Nucleus</keyword>
<proteinExistence type="predicted"/>
<dbReference type="Proteomes" id="UP001159405">
    <property type="component" value="Unassembled WGS sequence"/>
</dbReference>
<feature type="domain" description="HMG box" evidence="4">
    <location>
        <begin position="8"/>
        <end position="76"/>
    </location>
</feature>
<dbReference type="PANTHER" id="PTHR10270">
    <property type="entry name" value="SOX TRANSCRIPTION FACTOR"/>
    <property type="match status" value="1"/>
</dbReference>
<protein>
    <recommendedName>
        <fullName evidence="4">HMG box domain-containing protein</fullName>
    </recommendedName>
</protein>
<reference evidence="5 6" key="1">
    <citation type="submission" date="2022-05" db="EMBL/GenBank/DDBJ databases">
        <authorList>
            <consortium name="Genoscope - CEA"/>
            <person name="William W."/>
        </authorList>
    </citation>
    <scope>NUCLEOTIDE SEQUENCE [LARGE SCALE GENOMIC DNA]</scope>
</reference>
<dbReference type="EMBL" id="CALNXK010000055">
    <property type="protein sequence ID" value="CAH3134962.1"/>
    <property type="molecule type" value="Genomic_DNA"/>
</dbReference>
<evidence type="ECO:0000256" key="3">
    <source>
        <dbReference type="PROSITE-ProRule" id="PRU00267"/>
    </source>
</evidence>
<accession>A0ABN8P5Y0</accession>
<dbReference type="PROSITE" id="PS50118">
    <property type="entry name" value="HMG_BOX_2"/>
    <property type="match status" value="1"/>
</dbReference>
<evidence type="ECO:0000259" key="4">
    <source>
        <dbReference type="PROSITE" id="PS50118"/>
    </source>
</evidence>
<evidence type="ECO:0000256" key="2">
    <source>
        <dbReference type="ARBA" id="ARBA00023242"/>
    </source>
</evidence>
<gene>
    <name evidence="5" type="ORF">PLOB_00037689</name>
</gene>
<dbReference type="SUPFAM" id="SSF47095">
    <property type="entry name" value="HMG-box"/>
    <property type="match status" value="1"/>
</dbReference>
<dbReference type="InterPro" id="IPR050140">
    <property type="entry name" value="SRY-related_HMG-box_TF-like"/>
</dbReference>
<dbReference type="CDD" id="cd22004">
    <property type="entry name" value="HMG-box_SOX"/>
    <property type="match status" value="1"/>
</dbReference>
<dbReference type="Gene3D" id="1.10.30.10">
    <property type="entry name" value="High mobility group box domain"/>
    <property type="match status" value="1"/>
</dbReference>
<keyword evidence="1 3" id="KW-0238">DNA-binding</keyword>
<comment type="caution">
    <text evidence="5">The sequence shown here is derived from an EMBL/GenBank/DDBJ whole genome shotgun (WGS) entry which is preliminary data.</text>
</comment>
<keyword evidence="6" id="KW-1185">Reference proteome</keyword>
<evidence type="ECO:0000313" key="6">
    <source>
        <dbReference type="Proteomes" id="UP001159405"/>
    </source>
</evidence>
<evidence type="ECO:0000256" key="1">
    <source>
        <dbReference type="ARBA" id="ARBA00023125"/>
    </source>
</evidence>
<dbReference type="InterPro" id="IPR036910">
    <property type="entry name" value="HMG_box_dom_sf"/>
</dbReference>